<reference evidence="2 3" key="1">
    <citation type="submission" date="2017-03" db="EMBL/GenBank/DDBJ databases">
        <title>Genome Survey of Euroglyphus maynei.</title>
        <authorList>
            <person name="Arlian L.G."/>
            <person name="Morgan M.S."/>
            <person name="Rider S.D."/>
        </authorList>
    </citation>
    <scope>NUCLEOTIDE SEQUENCE [LARGE SCALE GENOMIC DNA]</scope>
    <source>
        <strain evidence="2">Arlian Lab</strain>
        <tissue evidence="2">Whole body</tissue>
    </source>
</reference>
<evidence type="ECO:0000313" key="3">
    <source>
        <dbReference type="Proteomes" id="UP000194236"/>
    </source>
</evidence>
<dbReference type="EMBL" id="MUJZ01045867">
    <property type="protein sequence ID" value="OTF74682.1"/>
    <property type="molecule type" value="Genomic_DNA"/>
</dbReference>
<evidence type="ECO:0000256" key="1">
    <source>
        <dbReference type="SAM" id="Phobius"/>
    </source>
</evidence>
<name>A0A1Y3B1I1_EURMA</name>
<proteinExistence type="predicted"/>
<accession>A0A1Y3B1I1</accession>
<keyword evidence="1" id="KW-1133">Transmembrane helix</keyword>
<keyword evidence="3" id="KW-1185">Reference proteome</keyword>
<gene>
    <name evidence="2" type="ORF">BLA29_014338</name>
</gene>
<organism evidence="2 3">
    <name type="scientific">Euroglyphus maynei</name>
    <name type="common">Mayne's house dust mite</name>
    <dbReference type="NCBI Taxonomy" id="6958"/>
    <lineage>
        <taxon>Eukaryota</taxon>
        <taxon>Metazoa</taxon>
        <taxon>Ecdysozoa</taxon>
        <taxon>Arthropoda</taxon>
        <taxon>Chelicerata</taxon>
        <taxon>Arachnida</taxon>
        <taxon>Acari</taxon>
        <taxon>Acariformes</taxon>
        <taxon>Sarcoptiformes</taxon>
        <taxon>Astigmata</taxon>
        <taxon>Psoroptidia</taxon>
        <taxon>Analgoidea</taxon>
        <taxon>Pyroglyphidae</taxon>
        <taxon>Pyroglyphinae</taxon>
        <taxon>Euroglyphus</taxon>
    </lineage>
</organism>
<protein>
    <submittedName>
        <fullName evidence="2">Uncharacterized protein</fullName>
    </submittedName>
</protein>
<dbReference type="AlphaFoldDB" id="A0A1Y3B1I1"/>
<comment type="caution">
    <text evidence="2">The sequence shown here is derived from an EMBL/GenBank/DDBJ whole genome shotgun (WGS) entry which is preliminary data.</text>
</comment>
<dbReference type="Proteomes" id="UP000194236">
    <property type="component" value="Unassembled WGS sequence"/>
</dbReference>
<keyword evidence="1" id="KW-0472">Membrane</keyword>
<evidence type="ECO:0000313" key="2">
    <source>
        <dbReference type="EMBL" id="OTF74682.1"/>
    </source>
</evidence>
<keyword evidence="1" id="KW-0812">Transmembrane</keyword>
<sequence>RANFAVCFVVGSLSDFFDDNTVLFLSSSSIIALTMSFMVTFSRDVKRSARRSNVGRGNNAMVMTHRDISFNVMYSDSRSSNRAINLSIQFRNVPPV</sequence>
<feature type="non-terminal residue" evidence="2">
    <location>
        <position position="1"/>
    </location>
</feature>
<feature type="transmembrane region" description="Helical" evidence="1">
    <location>
        <begin position="22"/>
        <end position="41"/>
    </location>
</feature>